<dbReference type="GO" id="GO:0016787">
    <property type="term" value="F:hydrolase activity"/>
    <property type="evidence" value="ECO:0007669"/>
    <property type="project" value="UniProtKB-KW"/>
</dbReference>
<keyword evidence="3" id="KW-0238">DNA-binding</keyword>
<evidence type="ECO:0000259" key="4">
    <source>
        <dbReference type="Pfam" id="PF01420"/>
    </source>
</evidence>
<evidence type="ECO:0000256" key="3">
    <source>
        <dbReference type="ARBA" id="ARBA00023125"/>
    </source>
</evidence>
<keyword evidence="5" id="KW-0255">Endonuclease</keyword>
<keyword evidence="5" id="KW-0540">Nuclease</keyword>
<dbReference type="GO" id="GO:0004519">
    <property type="term" value="F:endonuclease activity"/>
    <property type="evidence" value="ECO:0007669"/>
    <property type="project" value="UniProtKB-KW"/>
</dbReference>
<proteinExistence type="inferred from homology"/>
<dbReference type="Gene3D" id="3.90.220.20">
    <property type="entry name" value="DNA methylase specificity domains"/>
    <property type="match status" value="2"/>
</dbReference>
<comment type="similarity">
    <text evidence="1">Belongs to the type-I restriction system S methylase family.</text>
</comment>
<keyword evidence="2" id="KW-0680">Restriction system</keyword>
<accession>A0ABT7S2M7</accession>
<comment type="caution">
    <text evidence="5">The sequence shown here is derived from an EMBL/GenBank/DDBJ whole genome shotgun (WGS) entry which is preliminary data.</text>
</comment>
<keyword evidence="5" id="KW-0378">Hydrolase</keyword>
<keyword evidence="6" id="KW-1185">Reference proteome</keyword>
<gene>
    <name evidence="5" type="ORF">QRT05_00890</name>
</gene>
<reference evidence="5 6" key="1">
    <citation type="submission" date="2023-06" db="EMBL/GenBank/DDBJ databases">
        <title>Cellulomonas sp. MW9 Whole genome sequence.</title>
        <authorList>
            <person name="Park S."/>
        </authorList>
    </citation>
    <scope>NUCLEOTIDE SEQUENCE [LARGE SCALE GENOMIC DNA]</scope>
    <source>
        <strain evidence="5 6">MW9</strain>
    </source>
</reference>
<dbReference type="InterPro" id="IPR044946">
    <property type="entry name" value="Restrct_endonuc_typeI_TRD_sf"/>
</dbReference>
<dbReference type="RefSeq" id="WP_289444314.1">
    <property type="nucleotide sequence ID" value="NZ_JAUCGR010000001.1"/>
</dbReference>
<dbReference type="EMBL" id="JAUCGR010000001">
    <property type="protein sequence ID" value="MDM7829874.1"/>
    <property type="molecule type" value="Genomic_DNA"/>
</dbReference>
<protein>
    <submittedName>
        <fullName evidence="5">Restriction endonuclease subunit S</fullName>
        <ecNumber evidence="5">3.1.21.-</ecNumber>
    </submittedName>
</protein>
<dbReference type="EC" id="3.1.21.-" evidence="5"/>
<feature type="domain" description="Type I restriction modification DNA specificity" evidence="4">
    <location>
        <begin position="180"/>
        <end position="324"/>
    </location>
</feature>
<evidence type="ECO:0000313" key="5">
    <source>
        <dbReference type="EMBL" id="MDM7829874.1"/>
    </source>
</evidence>
<dbReference type="PANTHER" id="PTHR30408:SF12">
    <property type="entry name" value="TYPE I RESTRICTION ENZYME MJAVIII SPECIFICITY SUBUNIT"/>
    <property type="match status" value="1"/>
</dbReference>
<organism evidence="5 6">
    <name type="scientific">Cellulomonas edaphi</name>
    <dbReference type="NCBI Taxonomy" id="3053468"/>
    <lineage>
        <taxon>Bacteria</taxon>
        <taxon>Bacillati</taxon>
        <taxon>Actinomycetota</taxon>
        <taxon>Actinomycetes</taxon>
        <taxon>Micrococcales</taxon>
        <taxon>Cellulomonadaceae</taxon>
        <taxon>Cellulomonas</taxon>
    </lineage>
</organism>
<dbReference type="Pfam" id="PF01420">
    <property type="entry name" value="Methylase_S"/>
    <property type="match status" value="1"/>
</dbReference>
<dbReference type="SUPFAM" id="SSF116734">
    <property type="entry name" value="DNA methylase specificity domain"/>
    <property type="match status" value="2"/>
</dbReference>
<sequence length="364" mass="39993">MRITGSRVVLNLEGADSMKHVEPDDFIIHLRSFQGGIEHSRFAGKVSVAYTVLTPRPGVDPRFFRWALKSQGYVRSLQATVNQLRDGQSIKYGDFDKVPLPQPPADEQRAIADFLDEQTSRIDTLIDKQTQLITTLRERRSAVVSDALSGHELTRLRRLVTPERPMSYGILQCGEPVEDGVPYIGPSDMPGEGRSPELDHLRRTTREIAAGYSRSTLSGGDLVVSIGPAYGRVAVVDASLTGANLTQDTVRVATDPSLVVTRYLVWVLCSRETAEYWDSQVAGATFRRLNLGTLARTPVPLPDLETQTRVATDLDEQTAKVDLLIHKTEKHIALAKERRAALITAAVTGQIDVRSAGRATEGVA</sequence>
<evidence type="ECO:0000256" key="2">
    <source>
        <dbReference type="ARBA" id="ARBA00022747"/>
    </source>
</evidence>
<dbReference type="Proteomes" id="UP001321453">
    <property type="component" value="Unassembled WGS sequence"/>
</dbReference>
<dbReference type="InterPro" id="IPR052021">
    <property type="entry name" value="Type-I_RS_S_subunit"/>
</dbReference>
<evidence type="ECO:0000256" key="1">
    <source>
        <dbReference type="ARBA" id="ARBA00010923"/>
    </source>
</evidence>
<name>A0ABT7S2M7_9CELL</name>
<dbReference type="PANTHER" id="PTHR30408">
    <property type="entry name" value="TYPE-1 RESTRICTION ENZYME ECOKI SPECIFICITY PROTEIN"/>
    <property type="match status" value="1"/>
</dbReference>
<dbReference type="InterPro" id="IPR000055">
    <property type="entry name" value="Restrct_endonuc_typeI_TRD"/>
</dbReference>
<evidence type="ECO:0000313" key="6">
    <source>
        <dbReference type="Proteomes" id="UP001321453"/>
    </source>
</evidence>
<dbReference type="CDD" id="cd17256">
    <property type="entry name" value="RMtype1_S_EcoJA65PI-TRD1-CR1_like"/>
    <property type="match status" value="1"/>
</dbReference>